<dbReference type="Pfam" id="PF06719">
    <property type="entry name" value="AraC_N"/>
    <property type="match status" value="1"/>
</dbReference>
<keyword evidence="2" id="KW-0238">DNA-binding</keyword>
<name>A0A0M0EKE0_KOMEU</name>
<dbReference type="SMART" id="SM00342">
    <property type="entry name" value="HTH_ARAC"/>
    <property type="match status" value="1"/>
</dbReference>
<dbReference type="OrthoDB" id="9802263at2"/>
<accession>A0A0M0EKE0</accession>
<dbReference type="InterPro" id="IPR009057">
    <property type="entry name" value="Homeodomain-like_sf"/>
</dbReference>
<dbReference type="SUPFAM" id="SSF46689">
    <property type="entry name" value="Homeodomain-like"/>
    <property type="match status" value="2"/>
</dbReference>
<keyword evidence="1" id="KW-0805">Transcription regulation</keyword>
<dbReference type="GO" id="GO:0043565">
    <property type="term" value="F:sequence-specific DNA binding"/>
    <property type="evidence" value="ECO:0007669"/>
    <property type="project" value="InterPro"/>
</dbReference>
<organism evidence="5 6">
    <name type="scientific">Komagataeibacter europaeus</name>
    <name type="common">Gluconacetobacter europaeus</name>
    <dbReference type="NCBI Taxonomy" id="33995"/>
    <lineage>
        <taxon>Bacteria</taxon>
        <taxon>Pseudomonadati</taxon>
        <taxon>Pseudomonadota</taxon>
        <taxon>Alphaproteobacteria</taxon>
        <taxon>Acetobacterales</taxon>
        <taxon>Acetobacteraceae</taxon>
        <taxon>Komagataeibacter</taxon>
    </lineage>
</organism>
<dbReference type="AlphaFoldDB" id="A0A0M0EKE0"/>
<dbReference type="InterPro" id="IPR018060">
    <property type="entry name" value="HTH_AraC"/>
</dbReference>
<dbReference type="Pfam" id="PF12833">
    <property type="entry name" value="HTH_18"/>
    <property type="match status" value="1"/>
</dbReference>
<keyword evidence="6" id="KW-1185">Reference proteome</keyword>
<dbReference type="PROSITE" id="PS01124">
    <property type="entry name" value="HTH_ARAC_FAMILY_2"/>
    <property type="match status" value="1"/>
</dbReference>
<sequence length="296" mass="32885">METQLQELRRLAAWAENRRTETGIPRVAMVQGEIPEHQLAAVYDPMINLILTGSKTMTVGSRTLRYDPATYFVMSVDLPAVGALHPSEKGQPYLAVSLTLTPAIIASLLADLPEPAGSDPSSPGFSVAPVTPELLDAWVRLLRLMEHPDEIAALAPAYEREILFRVLQGPLGWMLRDIATPDTALSRVANTVHWIRENFARPLRVSDLAEMAALSISTFHRHFKAVTALSPLQYQKRVRLLHARSLLIAGEGNITFAAFHVGYESPNQFSRDYARQFGLPPSRDAVRLRRMTSGRD</sequence>
<dbReference type="Gene3D" id="1.10.10.60">
    <property type="entry name" value="Homeodomain-like"/>
    <property type="match status" value="2"/>
</dbReference>
<evidence type="ECO:0000313" key="5">
    <source>
        <dbReference type="EMBL" id="KON65411.1"/>
    </source>
</evidence>
<evidence type="ECO:0000259" key="4">
    <source>
        <dbReference type="PROSITE" id="PS01124"/>
    </source>
</evidence>
<dbReference type="PROSITE" id="PS00041">
    <property type="entry name" value="HTH_ARAC_FAMILY_1"/>
    <property type="match status" value="1"/>
</dbReference>
<dbReference type="PANTHER" id="PTHR43436">
    <property type="entry name" value="ARAC-FAMILY TRANSCRIPTIONAL REGULATOR"/>
    <property type="match status" value="1"/>
</dbReference>
<dbReference type="RefSeq" id="WP_034930645.1">
    <property type="nucleotide sequence ID" value="NZ_LHUQ01000004.1"/>
</dbReference>
<evidence type="ECO:0000256" key="3">
    <source>
        <dbReference type="ARBA" id="ARBA00023163"/>
    </source>
</evidence>
<dbReference type="GO" id="GO:0003700">
    <property type="term" value="F:DNA-binding transcription factor activity"/>
    <property type="evidence" value="ECO:0007669"/>
    <property type="project" value="InterPro"/>
</dbReference>
<evidence type="ECO:0000313" key="6">
    <source>
        <dbReference type="Proteomes" id="UP000037566"/>
    </source>
</evidence>
<evidence type="ECO:0000256" key="1">
    <source>
        <dbReference type="ARBA" id="ARBA00023015"/>
    </source>
</evidence>
<dbReference type="InterPro" id="IPR018062">
    <property type="entry name" value="HTH_AraC-typ_CS"/>
</dbReference>
<dbReference type="PANTHER" id="PTHR43436:SF1">
    <property type="entry name" value="TRANSCRIPTIONAL REGULATORY PROTEIN"/>
    <property type="match status" value="1"/>
</dbReference>
<gene>
    <name evidence="5" type="primary">rhaS</name>
    <name evidence="5" type="ORF">KOEU_12520</name>
</gene>
<comment type="caution">
    <text evidence="5">The sequence shown here is derived from an EMBL/GenBank/DDBJ whole genome shotgun (WGS) entry which is preliminary data.</text>
</comment>
<feature type="domain" description="HTH araC/xylS-type" evidence="4">
    <location>
        <begin position="189"/>
        <end position="287"/>
    </location>
</feature>
<protein>
    <submittedName>
        <fullName evidence="5">HTH-type transcriptional activator RhaS</fullName>
    </submittedName>
</protein>
<dbReference type="EMBL" id="LHUQ01000004">
    <property type="protein sequence ID" value="KON65411.1"/>
    <property type="molecule type" value="Genomic_DNA"/>
</dbReference>
<reference evidence="5" key="1">
    <citation type="submission" date="2015-08" db="EMBL/GenBank/DDBJ databases">
        <title>Draft genome sequence of Komagataeibacter europaeus CECT 8546 a cellulose producer strain from vinegar produced by the traditional method.</title>
        <authorList>
            <person name="Poehlein A."/>
            <person name="Valera M.J."/>
            <person name="Haack F.S."/>
            <person name="Mas A."/>
            <person name="Daniel R."/>
            <person name="Streit W.R."/>
            <person name="Mateo E."/>
        </authorList>
    </citation>
    <scope>NUCLEOTIDE SEQUENCE [LARGE SCALE GENOMIC DNA]</scope>
    <source>
        <strain evidence="5">CECT 8546</strain>
    </source>
</reference>
<dbReference type="Proteomes" id="UP000037566">
    <property type="component" value="Unassembled WGS sequence"/>
</dbReference>
<evidence type="ECO:0000256" key="2">
    <source>
        <dbReference type="ARBA" id="ARBA00023125"/>
    </source>
</evidence>
<proteinExistence type="predicted"/>
<dbReference type="InterPro" id="IPR009594">
    <property type="entry name" value="Tscrpt_reg_HTH_AraC_N"/>
</dbReference>
<dbReference type="PATRIC" id="fig|33995.3.peg.1404"/>
<dbReference type="STRING" id="33995.KOEU_12520"/>
<keyword evidence="3" id="KW-0804">Transcription</keyword>